<sequence>MKFIPLLAAALAAFANAVDADTTTSSAPSAAIVANAAATSAAVPAKTVAQGPAVPAMLNVFTLQGCYNGTGELTRNHTEKTDIFNSQGSCADLLCKGVIQAPVAALGNGNECYCGKKYPPKGAKVADSLCNIPCPGFPEEACGGIGYYTLYNTGLSLNPGTAGKVPQPGDEDEVDGGGDSSSDSSSSSSMASSTSTTGSPAVVTVSGVVTVVTETSSSTNEAPAKSGVNTAGIAAGVVVGVVVLAAAIGGMFFVVRRRRNKAIEEEHRRNAAVNSFTGGRSPSTSGRSISDARLDPVMAQRRMSDGSIADNHDYSRKILRVSGF</sequence>
<dbReference type="Pfam" id="PF01822">
    <property type="entry name" value="WSC"/>
    <property type="match status" value="1"/>
</dbReference>
<keyword evidence="2" id="KW-0472">Membrane</keyword>
<dbReference type="EMBL" id="JAULSR010000011">
    <property type="protein sequence ID" value="KAK0610003.1"/>
    <property type="molecule type" value="Genomic_DNA"/>
</dbReference>
<feature type="compositionally biased region" description="Low complexity" evidence="1">
    <location>
        <begin position="180"/>
        <end position="200"/>
    </location>
</feature>
<evidence type="ECO:0000259" key="4">
    <source>
        <dbReference type="PROSITE" id="PS51212"/>
    </source>
</evidence>
<dbReference type="SMART" id="SM00321">
    <property type="entry name" value="WSC"/>
    <property type="match status" value="1"/>
</dbReference>
<accession>A0AA39WAD6</accession>
<keyword evidence="3" id="KW-0732">Signal</keyword>
<keyword evidence="2" id="KW-0812">Transmembrane</keyword>
<dbReference type="PROSITE" id="PS51212">
    <property type="entry name" value="WSC"/>
    <property type="match status" value="1"/>
</dbReference>
<feature type="chain" id="PRO_5041219707" description="WSC domain-containing protein" evidence="3">
    <location>
        <begin position="21"/>
        <end position="324"/>
    </location>
</feature>
<feature type="signal peptide" evidence="3">
    <location>
        <begin position="1"/>
        <end position="20"/>
    </location>
</feature>
<keyword evidence="6" id="KW-1185">Reference proteome</keyword>
<evidence type="ECO:0000313" key="5">
    <source>
        <dbReference type="EMBL" id="KAK0610003.1"/>
    </source>
</evidence>
<name>A0AA39WAD6_9PEZI</name>
<feature type="region of interest" description="Disordered" evidence="1">
    <location>
        <begin position="161"/>
        <end position="200"/>
    </location>
</feature>
<gene>
    <name evidence="5" type="ORF">B0T17DRAFT_500739</name>
</gene>
<evidence type="ECO:0000256" key="3">
    <source>
        <dbReference type="SAM" id="SignalP"/>
    </source>
</evidence>
<dbReference type="Proteomes" id="UP001174934">
    <property type="component" value="Unassembled WGS sequence"/>
</dbReference>
<evidence type="ECO:0000313" key="6">
    <source>
        <dbReference type="Proteomes" id="UP001174934"/>
    </source>
</evidence>
<proteinExistence type="predicted"/>
<reference evidence="5" key="1">
    <citation type="submission" date="2023-06" db="EMBL/GenBank/DDBJ databases">
        <title>Genome-scale phylogeny and comparative genomics of the fungal order Sordariales.</title>
        <authorList>
            <consortium name="Lawrence Berkeley National Laboratory"/>
            <person name="Hensen N."/>
            <person name="Bonometti L."/>
            <person name="Westerberg I."/>
            <person name="Brannstrom I.O."/>
            <person name="Guillou S."/>
            <person name="Cros-Aarteil S."/>
            <person name="Calhoun S."/>
            <person name="Haridas S."/>
            <person name="Kuo A."/>
            <person name="Mondo S."/>
            <person name="Pangilinan J."/>
            <person name="Riley R."/>
            <person name="LaButti K."/>
            <person name="Andreopoulos B."/>
            <person name="Lipzen A."/>
            <person name="Chen C."/>
            <person name="Yanf M."/>
            <person name="Daum C."/>
            <person name="Ng V."/>
            <person name="Clum A."/>
            <person name="Steindorff A."/>
            <person name="Ohm R."/>
            <person name="Martin F."/>
            <person name="Silar P."/>
            <person name="Natvig D."/>
            <person name="Lalanne C."/>
            <person name="Gautier V."/>
            <person name="Ament-velasquez S.L."/>
            <person name="Kruys A."/>
            <person name="Hutchinson M.I."/>
            <person name="Powell A.J."/>
            <person name="Barry K."/>
            <person name="Miller A.N."/>
            <person name="Grigoriev I.V."/>
            <person name="Debuchy R."/>
            <person name="Gladieux P."/>
            <person name="Thoren M.H."/>
            <person name="Johannesson H."/>
        </authorList>
    </citation>
    <scope>NUCLEOTIDE SEQUENCE</scope>
    <source>
        <strain evidence="5">SMH3391-2</strain>
    </source>
</reference>
<evidence type="ECO:0000256" key="2">
    <source>
        <dbReference type="SAM" id="Phobius"/>
    </source>
</evidence>
<feature type="transmembrane region" description="Helical" evidence="2">
    <location>
        <begin position="233"/>
        <end position="255"/>
    </location>
</feature>
<comment type="caution">
    <text evidence="5">The sequence shown here is derived from an EMBL/GenBank/DDBJ whole genome shotgun (WGS) entry which is preliminary data.</text>
</comment>
<organism evidence="5 6">
    <name type="scientific">Bombardia bombarda</name>
    <dbReference type="NCBI Taxonomy" id="252184"/>
    <lineage>
        <taxon>Eukaryota</taxon>
        <taxon>Fungi</taxon>
        <taxon>Dikarya</taxon>
        <taxon>Ascomycota</taxon>
        <taxon>Pezizomycotina</taxon>
        <taxon>Sordariomycetes</taxon>
        <taxon>Sordariomycetidae</taxon>
        <taxon>Sordariales</taxon>
        <taxon>Lasiosphaeriaceae</taxon>
        <taxon>Bombardia</taxon>
    </lineage>
</organism>
<evidence type="ECO:0000256" key="1">
    <source>
        <dbReference type="SAM" id="MobiDB-lite"/>
    </source>
</evidence>
<dbReference type="AlphaFoldDB" id="A0AA39WAD6"/>
<feature type="domain" description="WSC" evidence="4">
    <location>
        <begin position="60"/>
        <end position="154"/>
    </location>
</feature>
<keyword evidence="2" id="KW-1133">Transmembrane helix</keyword>
<protein>
    <recommendedName>
        <fullName evidence="4">WSC domain-containing protein</fullName>
    </recommendedName>
</protein>
<dbReference type="InterPro" id="IPR002889">
    <property type="entry name" value="WSC_carb-bd"/>
</dbReference>